<dbReference type="EMBL" id="JACRSN010000002">
    <property type="protein sequence ID" value="MBC8532848.1"/>
    <property type="molecule type" value="Genomic_DNA"/>
</dbReference>
<evidence type="ECO:0000259" key="8">
    <source>
        <dbReference type="PROSITE" id="PS51987"/>
    </source>
</evidence>
<comment type="similarity">
    <text evidence="1 5 6">Belongs to the glutamine synthetase family.</text>
</comment>
<dbReference type="AlphaFoldDB" id="A0A926HR37"/>
<protein>
    <submittedName>
        <fullName evidence="9">Glutamine synthetase</fullName>
    </submittedName>
</protein>
<dbReference type="InterPro" id="IPR014746">
    <property type="entry name" value="Gln_synth/guanido_kin_cat_dom"/>
</dbReference>
<dbReference type="InterPro" id="IPR036651">
    <property type="entry name" value="Gln_synt_N_sf"/>
</dbReference>
<dbReference type="PANTHER" id="PTHR43785">
    <property type="entry name" value="GAMMA-GLUTAMYLPUTRESCINE SYNTHETASE"/>
    <property type="match status" value="1"/>
</dbReference>
<dbReference type="PANTHER" id="PTHR43785:SF12">
    <property type="entry name" value="TYPE-1 GLUTAMINE SYNTHETASE 2"/>
    <property type="match status" value="1"/>
</dbReference>
<evidence type="ECO:0000256" key="5">
    <source>
        <dbReference type="PROSITE-ProRule" id="PRU01330"/>
    </source>
</evidence>
<dbReference type="InterPro" id="IPR008147">
    <property type="entry name" value="Gln_synt_N"/>
</dbReference>
<organism evidence="9 10">
    <name type="scientific">Yeguia hominis</name>
    <dbReference type="NCBI Taxonomy" id="2763662"/>
    <lineage>
        <taxon>Bacteria</taxon>
        <taxon>Bacillati</taxon>
        <taxon>Bacillota</taxon>
        <taxon>Clostridia</taxon>
        <taxon>Eubacteriales</taxon>
        <taxon>Yeguiaceae</taxon>
        <taxon>Yeguia</taxon>
    </lineage>
</organism>
<gene>
    <name evidence="9" type="ORF">IAG03_02275</name>
</gene>
<keyword evidence="10" id="KW-1185">Reference proteome</keyword>
<dbReference type="GO" id="GO:0004356">
    <property type="term" value="F:glutamine synthetase activity"/>
    <property type="evidence" value="ECO:0007669"/>
    <property type="project" value="InterPro"/>
</dbReference>
<dbReference type="PROSITE" id="PS51987">
    <property type="entry name" value="GS_CATALYTIC"/>
    <property type="match status" value="1"/>
</dbReference>
<dbReference type="SUPFAM" id="SSF55931">
    <property type="entry name" value="Glutamine synthetase/guanido kinase"/>
    <property type="match status" value="1"/>
</dbReference>
<evidence type="ECO:0000313" key="9">
    <source>
        <dbReference type="EMBL" id="MBC8532848.1"/>
    </source>
</evidence>
<name>A0A926HR37_9FIRM</name>
<keyword evidence="4" id="KW-0067">ATP-binding</keyword>
<keyword evidence="3" id="KW-0547">Nucleotide-binding</keyword>
<dbReference type="SMART" id="SM01230">
    <property type="entry name" value="Gln-synt_C"/>
    <property type="match status" value="1"/>
</dbReference>
<evidence type="ECO:0000256" key="2">
    <source>
        <dbReference type="ARBA" id="ARBA00022598"/>
    </source>
</evidence>
<dbReference type="GO" id="GO:0005524">
    <property type="term" value="F:ATP binding"/>
    <property type="evidence" value="ECO:0007669"/>
    <property type="project" value="UniProtKB-KW"/>
</dbReference>
<dbReference type="InterPro" id="IPR008146">
    <property type="entry name" value="Gln_synth_cat_dom"/>
</dbReference>
<evidence type="ECO:0000256" key="4">
    <source>
        <dbReference type="ARBA" id="ARBA00022840"/>
    </source>
</evidence>
<evidence type="ECO:0000256" key="3">
    <source>
        <dbReference type="ARBA" id="ARBA00022741"/>
    </source>
</evidence>
<dbReference type="Gene3D" id="3.30.590.10">
    <property type="entry name" value="Glutamine synthetase/guanido kinase, catalytic domain"/>
    <property type="match status" value="1"/>
</dbReference>
<keyword evidence="2" id="KW-0436">Ligase</keyword>
<dbReference type="PROSITE" id="PS51986">
    <property type="entry name" value="GS_BETA_GRASP"/>
    <property type="match status" value="1"/>
</dbReference>
<dbReference type="Pfam" id="PF03951">
    <property type="entry name" value="Gln-synt_N"/>
    <property type="match status" value="1"/>
</dbReference>
<dbReference type="GO" id="GO:0006542">
    <property type="term" value="P:glutamine biosynthetic process"/>
    <property type="evidence" value="ECO:0007669"/>
    <property type="project" value="InterPro"/>
</dbReference>
<comment type="caution">
    <text evidence="9">The sequence shown here is derived from an EMBL/GenBank/DDBJ whole genome shotgun (WGS) entry which is preliminary data.</text>
</comment>
<evidence type="ECO:0000313" key="10">
    <source>
        <dbReference type="Proteomes" id="UP000651482"/>
    </source>
</evidence>
<feature type="domain" description="GS beta-grasp" evidence="7">
    <location>
        <begin position="15"/>
        <end position="100"/>
    </location>
</feature>
<dbReference type="SUPFAM" id="SSF54368">
    <property type="entry name" value="Glutamine synthetase, N-terminal domain"/>
    <property type="match status" value="1"/>
</dbReference>
<feature type="domain" description="GS catalytic" evidence="8">
    <location>
        <begin position="107"/>
        <end position="409"/>
    </location>
</feature>
<evidence type="ECO:0000256" key="6">
    <source>
        <dbReference type="RuleBase" id="RU000384"/>
    </source>
</evidence>
<sequence>MLYTESDVVEYITDNDVKFIRLSFCDVFGVQKNLSIMPVELEHAFRTGVPVDASAVRGFGDEESGDVLLFPDPSTLSLLPWRPSHGRVVRFFCDVKYRDGSPLELDGRYLLKKAMRAMREAGVSCRFSAGCEFYLFQADDSGNSTGIPFDRAGYMGIAPEDKGENVRRDICLTLEEMGIVPLRSLHKHGPGQNEIQFQDNNALRSADDVTTLKFVVRTAAARSGLFATFSPKPIRDQNGSSFLIRLSPTGGTGGSCADAFLAGILEHIEEITAFCNPSVASYERLGGFKTLRYVTWTHNSRQQLMRKTIDADGTQWIELRSPDSTANPYLVYTLLLYAGLDGVKRGLSAPEAFDQGLLSLDREQLKALRQLPEHFEDAIALALDSPFIREHLPERLLCAYVERQTDSQR</sequence>
<evidence type="ECO:0000259" key="7">
    <source>
        <dbReference type="PROSITE" id="PS51986"/>
    </source>
</evidence>
<dbReference type="RefSeq" id="WP_249318095.1">
    <property type="nucleotide sequence ID" value="NZ_JACRSN010000002.1"/>
</dbReference>
<proteinExistence type="inferred from homology"/>
<evidence type="ECO:0000256" key="1">
    <source>
        <dbReference type="ARBA" id="ARBA00009897"/>
    </source>
</evidence>
<accession>A0A926HR37</accession>
<dbReference type="Proteomes" id="UP000651482">
    <property type="component" value="Unassembled WGS sequence"/>
</dbReference>
<dbReference type="Gene3D" id="3.10.20.70">
    <property type="entry name" value="Glutamine synthetase, N-terminal domain"/>
    <property type="match status" value="1"/>
</dbReference>
<reference evidence="9" key="1">
    <citation type="submission" date="2020-08" db="EMBL/GenBank/DDBJ databases">
        <title>Genome public.</title>
        <authorList>
            <person name="Liu C."/>
            <person name="Sun Q."/>
        </authorList>
    </citation>
    <scope>NUCLEOTIDE SEQUENCE</scope>
    <source>
        <strain evidence="9">NSJ-40</strain>
    </source>
</reference>
<dbReference type="Pfam" id="PF00120">
    <property type="entry name" value="Gln-synt_C"/>
    <property type="match status" value="1"/>
</dbReference>